<organism evidence="1 2">
    <name type="scientific">Klebsormidium nitens</name>
    <name type="common">Green alga</name>
    <name type="synonym">Ulothrix nitens</name>
    <dbReference type="NCBI Taxonomy" id="105231"/>
    <lineage>
        <taxon>Eukaryota</taxon>
        <taxon>Viridiplantae</taxon>
        <taxon>Streptophyta</taxon>
        <taxon>Klebsormidiophyceae</taxon>
        <taxon>Klebsormidiales</taxon>
        <taxon>Klebsormidiaceae</taxon>
        <taxon>Klebsormidium</taxon>
    </lineage>
</organism>
<evidence type="ECO:0000313" key="2">
    <source>
        <dbReference type="Proteomes" id="UP000054558"/>
    </source>
</evidence>
<accession>A0A1Y1I8S0</accession>
<dbReference type="AlphaFoldDB" id="A0A1Y1I8S0"/>
<protein>
    <submittedName>
        <fullName evidence="1">Uncharacterized protein</fullName>
    </submittedName>
</protein>
<keyword evidence="2" id="KW-1185">Reference proteome</keyword>
<reference evidence="1 2" key="1">
    <citation type="journal article" date="2014" name="Nat. Commun.">
        <title>Klebsormidium flaccidum genome reveals primary factors for plant terrestrial adaptation.</title>
        <authorList>
            <person name="Hori K."/>
            <person name="Maruyama F."/>
            <person name="Fujisawa T."/>
            <person name="Togashi T."/>
            <person name="Yamamoto N."/>
            <person name="Seo M."/>
            <person name="Sato S."/>
            <person name="Yamada T."/>
            <person name="Mori H."/>
            <person name="Tajima N."/>
            <person name="Moriyama T."/>
            <person name="Ikeuchi M."/>
            <person name="Watanabe M."/>
            <person name="Wada H."/>
            <person name="Kobayashi K."/>
            <person name="Saito M."/>
            <person name="Masuda T."/>
            <person name="Sasaki-Sekimoto Y."/>
            <person name="Mashiguchi K."/>
            <person name="Awai K."/>
            <person name="Shimojima M."/>
            <person name="Masuda S."/>
            <person name="Iwai M."/>
            <person name="Nobusawa T."/>
            <person name="Narise T."/>
            <person name="Kondo S."/>
            <person name="Saito H."/>
            <person name="Sato R."/>
            <person name="Murakawa M."/>
            <person name="Ihara Y."/>
            <person name="Oshima-Yamada Y."/>
            <person name="Ohtaka K."/>
            <person name="Satoh M."/>
            <person name="Sonobe K."/>
            <person name="Ishii M."/>
            <person name="Ohtani R."/>
            <person name="Kanamori-Sato M."/>
            <person name="Honoki R."/>
            <person name="Miyazaki D."/>
            <person name="Mochizuki H."/>
            <person name="Umetsu J."/>
            <person name="Higashi K."/>
            <person name="Shibata D."/>
            <person name="Kamiya Y."/>
            <person name="Sato N."/>
            <person name="Nakamura Y."/>
            <person name="Tabata S."/>
            <person name="Ida S."/>
            <person name="Kurokawa K."/>
            <person name="Ohta H."/>
        </authorList>
    </citation>
    <scope>NUCLEOTIDE SEQUENCE [LARGE SCALE GENOMIC DNA]</scope>
    <source>
        <strain evidence="1 2">NIES-2285</strain>
    </source>
</reference>
<evidence type="ECO:0000313" key="1">
    <source>
        <dbReference type="EMBL" id="GAQ86933.1"/>
    </source>
</evidence>
<gene>
    <name evidence="1" type="ORF">KFL_003210090</name>
</gene>
<name>A0A1Y1I8S0_KLENI</name>
<dbReference type="Proteomes" id="UP000054558">
    <property type="component" value="Unassembled WGS sequence"/>
</dbReference>
<sequence>MKAGITGFSMHTLTASDMEHWGLEPRVIMRAFCFIEGLLRKLDVRSFHRVHSAMTDDEFANVVDEASAAFENLKILGARGFVKMKPSEWAHFLDSEVLGSRLETAINQPKNITLVQAENMEKSVTVFGQEGLDKLISHSQYLILLGSTEEEEKVFVTKFWDLKNGERYTTDESVSRYEKLRRHLEQDQHQDSETVMNQAFLSLINTAGAAFLDFDPMEGTAPCLPGGQLDKGSSTLAQGLPMPVAHRVHLPTWRHGKRLYPQLEFDAVALIGFEDGRKAIVVGERKIHAIREDVLNLAHRAINLRARLLAGDPLLTTPTGRMRDKELYRALSSNLSPHSGLRFVPLLFAEIYDPEVKTSALENEVALLTRDGGAVDVVVPVDFDSLDPIVGTC</sequence>
<dbReference type="EMBL" id="DF237270">
    <property type="protein sequence ID" value="GAQ86933.1"/>
    <property type="molecule type" value="Genomic_DNA"/>
</dbReference>
<proteinExistence type="predicted"/>